<comment type="caution">
    <text evidence="4">The sequence shown here is derived from an EMBL/GenBank/DDBJ whole genome shotgun (WGS) entry which is preliminary data.</text>
</comment>
<dbReference type="SUPFAM" id="SSF53850">
    <property type="entry name" value="Periplasmic binding protein-like II"/>
    <property type="match status" value="1"/>
</dbReference>
<dbReference type="InterPro" id="IPR006059">
    <property type="entry name" value="SBP"/>
</dbReference>
<sequence length="401" mass="43000">MRRAFRPLAALAATAALLFPAACSHPADGGTAAAGASPPPVPTQRSLGPNEGSVNIVAWAGYVEYGQDSRSVDWVTPFTRQTGCKVNVKVAGTSDEMVALMKTGQYDTVSASGDATLRLIAGGDVAPVNTDLVPNYAAVYPSLKLQPWNSVHGVPYGIPHGRGANLLMYNEAKVSPAPTSWGAVFDPHTPYAGHLTAYDNPIYLADAALYLMKTQPSSGIRDPYALTPAQLAQAVALLKGQKKNLSSYWSDYTKAQSSFDSGDYWLGTTWEVIQQAVAADGKVRTAAVLPAEGATGWSDTWMVAAHAQHPDCAYAWLNYIVSPTVNAQVAEYFGEAPANSHACSAIKDNPDFCAQYHATDESWWQNVHYWNTPTKQCLDGSGRDDCTDYAQWVSAWNGIKS</sequence>
<evidence type="ECO:0000256" key="3">
    <source>
        <dbReference type="SAM" id="SignalP"/>
    </source>
</evidence>
<evidence type="ECO:0000256" key="2">
    <source>
        <dbReference type="SAM" id="MobiDB-lite"/>
    </source>
</evidence>
<protein>
    <submittedName>
        <fullName evidence="4">Putative spermidine/putrescine transport system substrate-binding protein</fullName>
    </submittedName>
</protein>
<accession>A0A561TSN6</accession>
<dbReference type="RefSeq" id="WP_145909364.1">
    <property type="nucleotide sequence ID" value="NZ_BAAAMZ010000001.1"/>
</dbReference>
<reference evidence="4 5" key="1">
    <citation type="submission" date="2019-06" db="EMBL/GenBank/DDBJ databases">
        <title>Sequencing the genomes of 1000 actinobacteria strains.</title>
        <authorList>
            <person name="Klenk H.-P."/>
        </authorList>
    </citation>
    <scope>NUCLEOTIDE SEQUENCE [LARGE SCALE GENOMIC DNA]</scope>
    <source>
        <strain evidence="4 5">DSM 44826</strain>
    </source>
</reference>
<keyword evidence="5" id="KW-1185">Reference proteome</keyword>
<dbReference type="PANTHER" id="PTHR30222:SF18">
    <property type="entry name" value="BIFUNCTIONAL POLYHYDROXYBUTYRATE SYNTHASE _ ABC TRANSPORTER PERIPLASMIC BINDING PROTEIN-RELATED"/>
    <property type="match status" value="1"/>
</dbReference>
<proteinExistence type="predicted"/>
<dbReference type="EMBL" id="VIWT01000003">
    <property type="protein sequence ID" value="TWF90133.1"/>
    <property type="molecule type" value="Genomic_DNA"/>
</dbReference>
<dbReference type="CDD" id="cd13588">
    <property type="entry name" value="PBP2_polyamine_1"/>
    <property type="match status" value="1"/>
</dbReference>
<evidence type="ECO:0000256" key="1">
    <source>
        <dbReference type="ARBA" id="ARBA00022729"/>
    </source>
</evidence>
<dbReference type="OrthoDB" id="9813777at2"/>
<evidence type="ECO:0000313" key="4">
    <source>
        <dbReference type="EMBL" id="TWF90133.1"/>
    </source>
</evidence>
<evidence type="ECO:0000313" key="5">
    <source>
        <dbReference type="Proteomes" id="UP000317940"/>
    </source>
</evidence>
<feature type="signal peptide" evidence="3">
    <location>
        <begin position="1"/>
        <end position="26"/>
    </location>
</feature>
<dbReference type="Pfam" id="PF13416">
    <property type="entry name" value="SBP_bac_8"/>
    <property type="match status" value="1"/>
</dbReference>
<name>A0A561TSN6_9ACTN</name>
<feature type="chain" id="PRO_5022244146" evidence="3">
    <location>
        <begin position="27"/>
        <end position="401"/>
    </location>
</feature>
<organism evidence="4 5">
    <name type="scientific">Kitasatospora viridis</name>
    <dbReference type="NCBI Taxonomy" id="281105"/>
    <lineage>
        <taxon>Bacteria</taxon>
        <taxon>Bacillati</taxon>
        <taxon>Actinomycetota</taxon>
        <taxon>Actinomycetes</taxon>
        <taxon>Kitasatosporales</taxon>
        <taxon>Streptomycetaceae</taxon>
        <taxon>Kitasatospora</taxon>
    </lineage>
</organism>
<gene>
    <name evidence="4" type="ORF">FHX73_13177</name>
</gene>
<keyword evidence="1 3" id="KW-0732">Signal</keyword>
<dbReference type="PANTHER" id="PTHR30222">
    <property type="entry name" value="SPERMIDINE/PUTRESCINE-BINDING PERIPLASMIC PROTEIN"/>
    <property type="match status" value="1"/>
</dbReference>
<feature type="region of interest" description="Disordered" evidence="2">
    <location>
        <begin position="29"/>
        <end position="49"/>
    </location>
</feature>
<dbReference type="AlphaFoldDB" id="A0A561TSN6"/>
<dbReference type="Gene3D" id="3.40.190.10">
    <property type="entry name" value="Periplasmic binding protein-like II"/>
    <property type="match status" value="2"/>
</dbReference>
<dbReference type="Proteomes" id="UP000317940">
    <property type="component" value="Unassembled WGS sequence"/>
</dbReference>